<keyword evidence="1" id="KW-0472">Membrane</keyword>
<feature type="transmembrane region" description="Helical" evidence="1">
    <location>
        <begin position="239"/>
        <end position="257"/>
    </location>
</feature>
<gene>
    <name evidence="2" type="ORF">CC1G_07661</name>
</gene>
<dbReference type="RefSeq" id="XP_001832401.2">
    <property type="nucleotide sequence ID" value="XM_001832349.2"/>
</dbReference>
<dbReference type="OrthoDB" id="3351617at2759"/>
<comment type="caution">
    <text evidence="2">The sequence shown here is derived from an EMBL/GenBank/DDBJ whole genome shotgun (WGS) entry which is preliminary data.</text>
</comment>
<feature type="transmembrane region" description="Helical" evidence="1">
    <location>
        <begin position="92"/>
        <end position="114"/>
    </location>
</feature>
<evidence type="ECO:0000256" key="1">
    <source>
        <dbReference type="SAM" id="Phobius"/>
    </source>
</evidence>
<organism evidence="2 3">
    <name type="scientific">Coprinopsis cinerea (strain Okayama-7 / 130 / ATCC MYA-4618 / FGSC 9003)</name>
    <name type="common">Inky cap fungus</name>
    <name type="synonym">Hormographiella aspergillata</name>
    <dbReference type="NCBI Taxonomy" id="240176"/>
    <lineage>
        <taxon>Eukaryota</taxon>
        <taxon>Fungi</taxon>
        <taxon>Dikarya</taxon>
        <taxon>Basidiomycota</taxon>
        <taxon>Agaricomycotina</taxon>
        <taxon>Agaricomycetes</taxon>
        <taxon>Agaricomycetidae</taxon>
        <taxon>Agaricales</taxon>
        <taxon>Agaricineae</taxon>
        <taxon>Psathyrellaceae</taxon>
        <taxon>Coprinopsis</taxon>
    </lineage>
</organism>
<feature type="transmembrane region" description="Helical" evidence="1">
    <location>
        <begin position="126"/>
        <end position="148"/>
    </location>
</feature>
<dbReference type="EMBL" id="AACS02000009">
    <property type="protein sequence ID" value="EAU89435.2"/>
    <property type="molecule type" value="Genomic_DNA"/>
</dbReference>
<keyword evidence="3" id="KW-1185">Reference proteome</keyword>
<reference evidence="2 3" key="1">
    <citation type="journal article" date="2010" name="Proc. Natl. Acad. Sci. U.S.A.">
        <title>Insights into evolution of multicellular fungi from the assembled chromosomes of the mushroom Coprinopsis cinerea (Coprinus cinereus).</title>
        <authorList>
            <person name="Stajich J.E."/>
            <person name="Wilke S.K."/>
            <person name="Ahren D."/>
            <person name="Au C.H."/>
            <person name="Birren B.W."/>
            <person name="Borodovsky M."/>
            <person name="Burns C."/>
            <person name="Canback B."/>
            <person name="Casselton L.A."/>
            <person name="Cheng C.K."/>
            <person name="Deng J."/>
            <person name="Dietrich F.S."/>
            <person name="Fargo D.C."/>
            <person name="Farman M.L."/>
            <person name="Gathman A.C."/>
            <person name="Goldberg J."/>
            <person name="Guigo R."/>
            <person name="Hoegger P.J."/>
            <person name="Hooker J.B."/>
            <person name="Huggins A."/>
            <person name="James T.Y."/>
            <person name="Kamada T."/>
            <person name="Kilaru S."/>
            <person name="Kodira C."/>
            <person name="Kues U."/>
            <person name="Kupfer D."/>
            <person name="Kwan H.S."/>
            <person name="Lomsadze A."/>
            <person name="Li W."/>
            <person name="Lilly W.W."/>
            <person name="Ma L.J."/>
            <person name="Mackey A.J."/>
            <person name="Manning G."/>
            <person name="Martin F."/>
            <person name="Muraguchi H."/>
            <person name="Natvig D.O."/>
            <person name="Palmerini H."/>
            <person name="Ramesh M.A."/>
            <person name="Rehmeyer C.J."/>
            <person name="Roe B.A."/>
            <person name="Shenoy N."/>
            <person name="Stanke M."/>
            <person name="Ter-Hovhannisyan V."/>
            <person name="Tunlid A."/>
            <person name="Velagapudi R."/>
            <person name="Vision T.J."/>
            <person name="Zeng Q."/>
            <person name="Zolan M.E."/>
            <person name="Pukkila P.J."/>
        </authorList>
    </citation>
    <scope>NUCLEOTIDE SEQUENCE [LARGE SCALE GENOMIC DNA]</scope>
    <source>
        <strain evidence="3">Okayama-7 / 130 / ATCC MYA-4618 / FGSC 9003</strain>
    </source>
</reference>
<keyword evidence="1" id="KW-1133">Transmembrane helix</keyword>
<dbReference type="HOGENOM" id="CLU_044614_4_0_1"/>
<accession>A8NC57</accession>
<evidence type="ECO:0000313" key="2">
    <source>
        <dbReference type="EMBL" id="EAU89435.2"/>
    </source>
</evidence>
<feature type="transmembrane region" description="Helical" evidence="1">
    <location>
        <begin position="160"/>
        <end position="181"/>
    </location>
</feature>
<dbReference type="VEuPathDB" id="FungiDB:CC1G_07661"/>
<dbReference type="GeneID" id="6008886"/>
<protein>
    <recommendedName>
        <fullName evidence="4">Integral membrane protein</fullName>
    </recommendedName>
</protein>
<dbReference type="Proteomes" id="UP000001861">
    <property type="component" value="Unassembled WGS sequence"/>
</dbReference>
<feature type="transmembrane region" description="Helical" evidence="1">
    <location>
        <begin position="52"/>
        <end position="72"/>
    </location>
</feature>
<name>A8NC57_COPC7</name>
<sequence>MDEDAERAYMKAGYAALVVALVLYGMQIFMVFNGVLLYREAPRQIQRTRRPYTILSCVICALYSVGVVTDLVKVEKVFVKTEFEVAEFESSVHWSAVMGATCIFIGNLAGDALLVYRCYLIWQDLLFVLAFPVIVFFVFAGLGIAYLVKTSVPGAPHPAALSSAWYMFSAILNIVVTGLIVGRLMHARRRVASVLTLVELKVYTGVVAVLIESALPLCLAAIIAAIVNLPQVVHPSRNFFTSLWVSLSAFCPQLIIYRVASGRSYTGDPVRTRGVDSRPLDLEFATTSRRNDTTLDELELTTTGSDFQKTVSRELHLDSKVSGSDLARGVFFMFNGSSVFEIYLRPVSTLEPKGRPSADGYDHTSRR</sequence>
<feature type="transmembrane region" description="Helical" evidence="1">
    <location>
        <begin position="12"/>
        <end position="32"/>
    </location>
</feature>
<dbReference type="InParanoid" id="A8NC57"/>
<evidence type="ECO:0008006" key="4">
    <source>
        <dbReference type="Google" id="ProtNLM"/>
    </source>
</evidence>
<dbReference type="AlphaFoldDB" id="A8NC57"/>
<dbReference type="KEGG" id="cci:CC1G_07661"/>
<keyword evidence="1" id="KW-0812">Transmembrane</keyword>
<feature type="transmembrane region" description="Helical" evidence="1">
    <location>
        <begin position="202"/>
        <end position="227"/>
    </location>
</feature>
<proteinExistence type="predicted"/>
<evidence type="ECO:0000313" key="3">
    <source>
        <dbReference type="Proteomes" id="UP000001861"/>
    </source>
</evidence>